<protein>
    <submittedName>
        <fullName evidence="1">Uncharacterized protein</fullName>
    </submittedName>
</protein>
<accession>A0A2N2F450</accession>
<name>A0A2N2F450_9BACT</name>
<proteinExistence type="predicted"/>
<dbReference type="AlphaFoldDB" id="A0A2N2F450"/>
<comment type="caution">
    <text evidence="1">The sequence shown here is derived from an EMBL/GenBank/DDBJ whole genome shotgun (WGS) entry which is preliminary data.</text>
</comment>
<dbReference type="EMBL" id="PHAO01000001">
    <property type="protein sequence ID" value="PKN02991.1"/>
    <property type="molecule type" value="Genomic_DNA"/>
</dbReference>
<organism evidence="1 2">
    <name type="scientific">Candidatus Dojkabacteria bacterium HGW-Dojkabacteria-1</name>
    <dbReference type="NCBI Taxonomy" id="2013761"/>
    <lineage>
        <taxon>Bacteria</taxon>
        <taxon>Candidatus Dojkabacteria</taxon>
    </lineage>
</organism>
<evidence type="ECO:0000313" key="2">
    <source>
        <dbReference type="Proteomes" id="UP000233417"/>
    </source>
</evidence>
<gene>
    <name evidence="1" type="ORF">CVU76_03120</name>
</gene>
<evidence type="ECO:0000313" key="1">
    <source>
        <dbReference type="EMBL" id="PKN02991.1"/>
    </source>
</evidence>
<sequence>MQRDPSDSQGNRLYGFRPDVLDGYDRLLPEVTAPPKGFDDTQTFYEGTKSARQVQEEFLEETPLYESIDYALHDNPLTTEDVVSIMQAREINSYTPDKVNVPREVEENGTKRHWEHLLTTLPRDAKISFAKGLAIIDMEMRTEEGLKNNGTMVMDLRNGTENDGFRIVNFLQSGQNGTLSPTKIFEREDIEVRFKEQYMFVRWWSKLLRKTTRGSAGVVNGKNRINIHQLYQEHPTDSSVHPYYIDIPLYFHEMSHVKDVHKRSFSQDEHRVYLSAYMIDKYLPLAASVTTLSAIMGTAFPWTLLFTGGLVTIDRILHKMSRDPSTDVGKAFLKVWKSETEARFSQKIASDLMVANGFVADRRTHKNILDIYQPNTWRYVDEYYREAEKALKKRLPQPAPQPVPLAI</sequence>
<dbReference type="Proteomes" id="UP000233417">
    <property type="component" value="Unassembled WGS sequence"/>
</dbReference>
<reference evidence="1 2" key="1">
    <citation type="journal article" date="2017" name="ISME J.">
        <title>Potential for microbial H2 and metal transformations associated with novel bacteria and archaea in deep terrestrial subsurface sediments.</title>
        <authorList>
            <person name="Hernsdorf A.W."/>
            <person name="Amano Y."/>
            <person name="Miyakawa K."/>
            <person name="Ise K."/>
            <person name="Suzuki Y."/>
            <person name="Anantharaman K."/>
            <person name="Probst A."/>
            <person name="Burstein D."/>
            <person name="Thomas B.C."/>
            <person name="Banfield J.F."/>
        </authorList>
    </citation>
    <scope>NUCLEOTIDE SEQUENCE [LARGE SCALE GENOMIC DNA]</scope>
    <source>
        <strain evidence="1">HGW-Dojkabacteria-1</strain>
    </source>
</reference>